<keyword evidence="2" id="KW-0863">Zinc-finger</keyword>
<feature type="domain" description="CHHC U11-48K-type" evidence="5">
    <location>
        <begin position="13"/>
        <end position="40"/>
    </location>
</feature>
<reference evidence="7" key="1">
    <citation type="submission" date="2025-08" db="UniProtKB">
        <authorList>
            <consortium name="RefSeq"/>
        </authorList>
    </citation>
    <scope>IDENTIFICATION</scope>
    <source>
        <strain evidence="7">11010-0011.00</strain>
        <tissue evidence="7">Whole body</tissue>
    </source>
</reference>
<dbReference type="InterPro" id="IPR036236">
    <property type="entry name" value="Znf_C2H2_sf"/>
</dbReference>
<dbReference type="GeneID" id="115627310"/>
<evidence type="ECO:0000256" key="4">
    <source>
        <dbReference type="SAM" id="MobiDB-lite"/>
    </source>
</evidence>
<keyword evidence="3" id="KW-0862">Zinc</keyword>
<evidence type="ECO:0000256" key="2">
    <source>
        <dbReference type="ARBA" id="ARBA00022771"/>
    </source>
</evidence>
<dbReference type="RefSeq" id="XP_030378813.1">
    <property type="nucleotide sequence ID" value="XM_030522953.1"/>
</dbReference>
<accession>A0A6J2TUJ8</accession>
<feature type="region of interest" description="Disordered" evidence="4">
    <location>
        <begin position="278"/>
        <end position="297"/>
    </location>
</feature>
<dbReference type="PROSITE" id="PS51800">
    <property type="entry name" value="ZF_CHHC_U11_48K"/>
    <property type="match status" value="2"/>
</dbReference>
<feature type="region of interest" description="Disordered" evidence="4">
    <location>
        <begin position="207"/>
        <end position="256"/>
    </location>
</feature>
<feature type="domain" description="CHHC U11-48K-type" evidence="5">
    <location>
        <begin position="45"/>
        <end position="72"/>
    </location>
</feature>
<feature type="compositionally biased region" description="Basic and acidic residues" evidence="4">
    <location>
        <begin position="283"/>
        <end position="297"/>
    </location>
</feature>
<evidence type="ECO:0000313" key="6">
    <source>
        <dbReference type="Proteomes" id="UP000504634"/>
    </source>
</evidence>
<proteinExistence type="predicted"/>
<dbReference type="SUPFAM" id="SSF57667">
    <property type="entry name" value="beta-beta-alpha zinc fingers"/>
    <property type="match status" value="1"/>
</dbReference>
<name>A0A6J2TUJ8_DROLE</name>
<organism evidence="6 7">
    <name type="scientific">Drosophila lebanonensis</name>
    <name type="common">Fruit fly</name>
    <name type="synonym">Scaptodrosophila lebanonensis</name>
    <dbReference type="NCBI Taxonomy" id="7225"/>
    <lineage>
        <taxon>Eukaryota</taxon>
        <taxon>Metazoa</taxon>
        <taxon>Ecdysozoa</taxon>
        <taxon>Arthropoda</taxon>
        <taxon>Hexapoda</taxon>
        <taxon>Insecta</taxon>
        <taxon>Pterygota</taxon>
        <taxon>Neoptera</taxon>
        <taxon>Endopterygota</taxon>
        <taxon>Diptera</taxon>
        <taxon>Brachycera</taxon>
        <taxon>Muscomorpha</taxon>
        <taxon>Ephydroidea</taxon>
        <taxon>Drosophilidae</taxon>
        <taxon>Scaptodrosophila</taxon>
    </lineage>
</organism>
<feature type="compositionally biased region" description="Basic and acidic residues" evidence="4">
    <location>
        <begin position="242"/>
        <end position="256"/>
    </location>
</feature>
<dbReference type="InterPro" id="IPR022776">
    <property type="entry name" value="TRM13/UPF0224_CHHC_Znf_dom"/>
</dbReference>
<evidence type="ECO:0000313" key="7">
    <source>
        <dbReference type="RefSeq" id="XP_030378813.1"/>
    </source>
</evidence>
<gene>
    <name evidence="7" type="primary">LOC115627310</name>
</gene>
<keyword evidence="1" id="KW-0479">Metal-binding</keyword>
<feature type="compositionally biased region" description="Polar residues" evidence="4">
    <location>
        <begin position="216"/>
        <end position="231"/>
    </location>
</feature>
<dbReference type="OrthoDB" id="5839404at2759"/>
<evidence type="ECO:0000256" key="1">
    <source>
        <dbReference type="ARBA" id="ARBA00022723"/>
    </source>
</evidence>
<dbReference type="GO" id="GO:0008270">
    <property type="term" value="F:zinc ion binding"/>
    <property type="evidence" value="ECO:0007669"/>
    <property type="project" value="UniProtKB-KW"/>
</dbReference>
<keyword evidence="6" id="KW-1185">Reference proteome</keyword>
<evidence type="ECO:0000256" key="3">
    <source>
        <dbReference type="ARBA" id="ARBA00022833"/>
    </source>
</evidence>
<dbReference type="Pfam" id="PF05253">
    <property type="entry name" value="zf-U11-48K"/>
    <property type="match status" value="2"/>
</dbReference>
<sequence>MASAVKRTENDDYITCPYDKTHLLRPNRIAIHLIRCAPNHPTAKMVICPFNSSHVLSVSKMVEHVSTCKWRSNFELFIHPDKLPAAEPLPLQSYGHLCTEDWDIDPDVPTYDPKLHCEKNLIIRNIQGATPSVRRQFRKNERERFTVTPSQTRSTDNCFHQFSNDLKDLVQNIGGHYTTKRQGHLPNQFSSVENNLQERFDHICTKKRSTGRHSNGHSADQLSSDSNSIAQYFNDPGCTKDNFSEQSHHDEHSDGRRFPKDFFGRLYKMEYFPNLVSDNNSIEQDKGERRYTDEGSAREHDRWNLFNGVDPLSPYKVFDGL</sequence>
<protein>
    <submittedName>
        <fullName evidence="7">Uncharacterized protein LOC115627310</fullName>
    </submittedName>
</protein>
<dbReference type="Proteomes" id="UP000504634">
    <property type="component" value="Unplaced"/>
</dbReference>
<dbReference type="AlphaFoldDB" id="A0A6J2TUJ8"/>
<evidence type="ECO:0000259" key="5">
    <source>
        <dbReference type="PROSITE" id="PS51800"/>
    </source>
</evidence>